<gene>
    <name evidence="1" type="ORF">APZ42_030923</name>
</gene>
<name>A0A164NFA6_9CRUS</name>
<evidence type="ECO:0000313" key="1">
    <source>
        <dbReference type="EMBL" id="KZS05903.1"/>
    </source>
</evidence>
<dbReference type="AlphaFoldDB" id="A0A164NFA6"/>
<protein>
    <submittedName>
        <fullName evidence="1">Uncharacterized protein</fullName>
    </submittedName>
</protein>
<proteinExistence type="predicted"/>
<keyword evidence="2" id="KW-1185">Reference proteome</keyword>
<reference evidence="1 2" key="1">
    <citation type="submission" date="2016-03" db="EMBL/GenBank/DDBJ databases">
        <title>EvidentialGene: Evidence-directed Construction of Genes on Genomes.</title>
        <authorList>
            <person name="Gilbert D.G."/>
            <person name="Choi J.-H."/>
            <person name="Mockaitis K."/>
            <person name="Colbourne J."/>
            <person name="Pfrender M."/>
        </authorList>
    </citation>
    <scope>NUCLEOTIDE SEQUENCE [LARGE SCALE GENOMIC DNA]</scope>
    <source>
        <strain evidence="1 2">Xinb3</strain>
        <tissue evidence="1">Complete organism</tissue>
    </source>
</reference>
<dbReference type="Proteomes" id="UP000076858">
    <property type="component" value="Unassembled WGS sequence"/>
</dbReference>
<comment type="caution">
    <text evidence="1">The sequence shown here is derived from an EMBL/GenBank/DDBJ whole genome shotgun (WGS) entry which is preliminary data.</text>
</comment>
<sequence>MWALKLQLDWVVAIRQKNSMDSVNVRFNKEKFKNLLMNRGMYNNAYRLPVKLLPVVSLNNVHLNLKHSTLVNEFGVIDIH</sequence>
<organism evidence="1 2">
    <name type="scientific">Daphnia magna</name>
    <dbReference type="NCBI Taxonomy" id="35525"/>
    <lineage>
        <taxon>Eukaryota</taxon>
        <taxon>Metazoa</taxon>
        <taxon>Ecdysozoa</taxon>
        <taxon>Arthropoda</taxon>
        <taxon>Crustacea</taxon>
        <taxon>Branchiopoda</taxon>
        <taxon>Diplostraca</taxon>
        <taxon>Cladocera</taxon>
        <taxon>Anomopoda</taxon>
        <taxon>Daphniidae</taxon>
        <taxon>Daphnia</taxon>
    </lineage>
</organism>
<dbReference type="EMBL" id="LRGB01002860">
    <property type="protein sequence ID" value="KZS05903.1"/>
    <property type="molecule type" value="Genomic_DNA"/>
</dbReference>
<evidence type="ECO:0000313" key="2">
    <source>
        <dbReference type="Proteomes" id="UP000076858"/>
    </source>
</evidence>
<accession>A0A164NFA6</accession>